<gene>
    <name evidence="1" type="ORF">BV22DRAFT_1107628</name>
</gene>
<accession>A0ACB8B4P0</accession>
<dbReference type="Proteomes" id="UP000790709">
    <property type="component" value="Unassembled WGS sequence"/>
</dbReference>
<dbReference type="EMBL" id="MU266574">
    <property type="protein sequence ID" value="KAH7920519.1"/>
    <property type="molecule type" value="Genomic_DNA"/>
</dbReference>
<reference evidence="1" key="1">
    <citation type="journal article" date="2021" name="New Phytol.">
        <title>Evolutionary innovations through gain and loss of genes in the ectomycorrhizal Boletales.</title>
        <authorList>
            <person name="Wu G."/>
            <person name="Miyauchi S."/>
            <person name="Morin E."/>
            <person name="Kuo A."/>
            <person name="Drula E."/>
            <person name="Varga T."/>
            <person name="Kohler A."/>
            <person name="Feng B."/>
            <person name="Cao Y."/>
            <person name="Lipzen A."/>
            <person name="Daum C."/>
            <person name="Hundley H."/>
            <person name="Pangilinan J."/>
            <person name="Johnson J."/>
            <person name="Barry K."/>
            <person name="LaButti K."/>
            <person name="Ng V."/>
            <person name="Ahrendt S."/>
            <person name="Min B."/>
            <person name="Choi I.G."/>
            <person name="Park H."/>
            <person name="Plett J.M."/>
            <person name="Magnuson J."/>
            <person name="Spatafora J.W."/>
            <person name="Nagy L.G."/>
            <person name="Henrissat B."/>
            <person name="Grigoriev I.V."/>
            <person name="Yang Z.L."/>
            <person name="Xu J."/>
            <person name="Martin F.M."/>
        </authorList>
    </citation>
    <scope>NUCLEOTIDE SEQUENCE</scope>
    <source>
        <strain evidence="1">KUC20120723A-06</strain>
    </source>
</reference>
<protein>
    <submittedName>
        <fullName evidence="1">Uncharacterized protein</fullName>
    </submittedName>
</protein>
<comment type="caution">
    <text evidence="1">The sequence shown here is derived from an EMBL/GenBank/DDBJ whole genome shotgun (WGS) entry which is preliminary data.</text>
</comment>
<evidence type="ECO:0000313" key="1">
    <source>
        <dbReference type="EMBL" id="KAH7920519.1"/>
    </source>
</evidence>
<organism evidence="1 2">
    <name type="scientific">Leucogyrophana mollusca</name>
    <dbReference type="NCBI Taxonomy" id="85980"/>
    <lineage>
        <taxon>Eukaryota</taxon>
        <taxon>Fungi</taxon>
        <taxon>Dikarya</taxon>
        <taxon>Basidiomycota</taxon>
        <taxon>Agaricomycotina</taxon>
        <taxon>Agaricomycetes</taxon>
        <taxon>Agaricomycetidae</taxon>
        <taxon>Boletales</taxon>
        <taxon>Boletales incertae sedis</taxon>
        <taxon>Leucogyrophana</taxon>
    </lineage>
</organism>
<name>A0ACB8B4P0_9AGAM</name>
<sequence>MARYGLTQGSRVALLGVVAFIALAGLLYRRQVTRSVMALHFPPLYENIHEQEQQLPHYKEYESKDIKYFWAANHLYGLGWGNVMQDYVMMSLLAHATNRSFVFNDYTWNADGSWYSDFNGKLIPSRIPLSAIISGPVVGGELPPEDHTPRAVSKDFFQTICPNPTILQVSEINDDYLRYDETVSAAVIFDKWVQKLNSIDDPCVQLDANNGQIFDYWIYGQKKRLLPMWPDLSESPMIKRWSWSPLIHDAYESNLHLFHLYAPPPSSELLVLDETNDTTSKEDYSQPIPGLLALHVRRGDFEPHCRKLSSIKADWNAYNSFPEFLDHFTPPEDGDHLDLYMSHCYPSIAQIVAKVKKVRLESKEPLTHLYIMTNGAMAWVEELKTALSTDGEWNHISSSRDLKLTWEQKFVAQALDMFVAQRAQVLIGNGWSSLTSNVVMLRMVNGIPSDTNRFW</sequence>
<evidence type="ECO:0000313" key="2">
    <source>
        <dbReference type="Proteomes" id="UP000790709"/>
    </source>
</evidence>
<proteinExistence type="predicted"/>
<keyword evidence="2" id="KW-1185">Reference proteome</keyword>